<reference evidence="1" key="2">
    <citation type="journal article" date="2015" name="Data Brief">
        <title>Shoot transcriptome of the giant reed, Arundo donax.</title>
        <authorList>
            <person name="Barrero R.A."/>
            <person name="Guerrero F.D."/>
            <person name="Moolhuijzen P."/>
            <person name="Goolsby J.A."/>
            <person name="Tidwell J."/>
            <person name="Bellgard S.E."/>
            <person name="Bellgard M.I."/>
        </authorList>
    </citation>
    <scope>NUCLEOTIDE SEQUENCE</scope>
    <source>
        <tissue evidence="1">Shoot tissue taken approximately 20 cm above the soil surface</tissue>
    </source>
</reference>
<protein>
    <submittedName>
        <fullName evidence="1">Uncharacterized protein</fullName>
    </submittedName>
</protein>
<name>A0A0A9SV52_ARUDO</name>
<evidence type="ECO:0000313" key="1">
    <source>
        <dbReference type="EMBL" id="JAD22323.1"/>
    </source>
</evidence>
<proteinExistence type="predicted"/>
<organism evidence="1">
    <name type="scientific">Arundo donax</name>
    <name type="common">Giant reed</name>
    <name type="synonym">Donax arundinaceus</name>
    <dbReference type="NCBI Taxonomy" id="35708"/>
    <lineage>
        <taxon>Eukaryota</taxon>
        <taxon>Viridiplantae</taxon>
        <taxon>Streptophyta</taxon>
        <taxon>Embryophyta</taxon>
        <taxon>Tracheophyta</taxon>
        <taxon>Spermatophyta</taxon>
        <taxon>Magnoliopsida</taxon>
        <taxon>Liliopsida</taxon>
        <taxon>Poales</taxon>
        <taxon>Poaceae</taxon>
        <taxon>PACMAD clade</taxon>
        <taxon>Arundinoideae</taxon>
        <taxon>Arundineae</taxon>
        <taxon>Arundo</taxon>
    </lineage>
</organism>
<reference evidence="1" key="1">
    <citation type="submission" date="2014-09" db="EMBL/GenBank/DDBJ databases">
        <authorList>
            <person name="Magalhaes I.L.F."/>
            <person name="Oliveira U."/>
            <person name="Santos F.R."/>
            <person name="Vidigal T.H.D.A."/>
            <person name="Brescovit A.D."/>
            <person name="Santos A.J."/>
        </authorList>
    </citation>
    <scope>NUCLEOTIDE SEQUENCE</scope>
    <source>
        <tissue evidence="1">Shoot tissue taken approximately 20 cm above the soil surface</tissue>
    </source>
</reference>
<sequence>MLPKAHPVAVTNRQASSALFYYVDKPHILAQTLGPAGDHLGPIGAGAMSSGYPHVLHHGLG</sequence>
<dbReference type="EMBL" id="GBRH01275572">
    <property type="protein sequence ID" value="JAD22323.1"/>
    <property type="molecule type" value="Transcribed_RNA"/>
</dbReference>
<dbReference type="AlphaFoldDB" id="A0A0A9SV52"/>
<accession>A0A0A9SV52</accession>